<proteinExistence type="inferred from homology"/>
<dbReference type="EMBL" id="JBEPIJ010000034">
    <property type="protein sequence ID" value="MES0875407.1"/>
    <property type="molecule type" value="Genomic_DNA"/>
</dbReference>
<evidence type="ECO:0000259" key="4">
    <source>
        <dbReference type="Pfam" id="PF05118"/>
    </source>
</evidence>
<evidence type="ECO:0000313" key="5">
    <source>
        <dbReference type="EMBL" id="MES0875407.1"/>
    </source>
</evidence>
<dbReference type="SUPFAM" id="SSF51197">
    <property type="entry name" value="Clavaminate synthase-like"/>
    <property type="match status" value="1"/>
</dbReference>
<reference evidence="5 6" key="1">
    <citation type="submission" date="2024-06" db="EMBL/GenBank/DDBJ databases">
        <authorList>
            <person name="Li Z."/>
            <person name="Jiang Y."/>
        </authorList>
    </citation>
    <scope>NUCLEOTIDE SEQUENCE [LARGE SCALE GENOMIC DNA]</scope>
    <source>
        <strain evidence="5 6">HSW-8</strain>
    </source>
</reference>
<comment type="caution">
    <text evidence="5">The sequence shown here is derived from an EMBL/GenBank/DDBJ whole genome shotgun (WGS) entry which is preliminary data.</text>
</comment>
<dbReference type="InterPro" id="IPR027443">
    <property type="entry name" value="IPNS-like_sf"/>
</dbReference>
<dbReference type="SUPFAM" id="SSF48452">
    <property type="entry name" value="TPR-like"/>
    <property type="match status" value="1"/>
</dbReference>
<dbReference type="InterPro" id="IPR007803">
    <property type="entry name" value="Asp/Arg/Pro-Hydrxlase"/>
</dbReference>
<protein>
    <submittedName>
        <fullName evidence="5">Aspartyl/asparaginyl beta-hydroxylase domain-containing protein</fullName>
    </submittedName>
</protein>
<sequence length="436" mass="48957">MQDPSRILECARAALANGRPDVAEQHYLALLDRAPAHGEALAFVGMRMLRRGAAAQALPLLRDAHAAAPGDAAINENLGIALLRCGDHAAAERHLVAALNTEPRLHRARLMLGKLRETTGEQRQAAIEYQRAIANAQRLGIWLSPESTPRALRDEVLHAASYVRRYQRALVDEIVQPLRARHGSVALRRVEDCMAGYLRERTMAPDDPRQRPKTLFFPGLPAQPYLPLSAFPWLDHLRNEADAIREELIALRENGPDAFRPFLNFSHHAQVERHLRNTAGAAPAWDAFFFYRHGHRDDANHARCPRTSAALEACPLNRIRDQAPEICFSVLTPGTHILPHHGDTNSRVVVHLPLVIPPGCALNVGGERREWRESEPIVFDDTFEHEAWNRGNTDRIVLILDAWNPYLTEAERECLAALVPVLGDFERACQLTPRRR</sequence>
<name>A0ABV2ADS9_9GAMM</name>
<feature type="domain" description="Aspartyl/asparaginy/proline hydroxylase" evidence="4">
    <location>
        <begin position="240"/>
        <end position="405"/>
    </location>
</feature>
<dbReference type="RefSeq" id="WP_352890987.1">
    <property type="nucleotide sequence ID" value="NZ_JBEPIJ010000034.1"/>
</dbReference>
<gene>
    <name evidence="5" type="ORF">ABSH63_15520</name>
</gene>
<evidence type="ECO:0000256" key="2">
    <source>
        <dbReference type="ARBA" id="ARBA00022964"/>
    </source>
</evidence>
<dbReference type="Gene3D" id="2.60.120.330">
    <property type="entry name" value="B-lactam Antibiotic, Isopenicillin N Synthase, Chain"/>
    <property type="match status" value="1"/>
</dbReference>
<dbReference type="Proteomes" id="UP001465331">
    <property type="component" value="Unassembled WGS sequence"/>
</dbReference>
<dbReference type="InterPro" id="IPR011990">
    <property type="entry name" value="TPR-like_helical_dom_sf"/>
</dbReference>
<comment type="similarity">
    <text evidence="1">Belongs to the aspartyl/asparaginyl beta-hydroxylase family.</text>
</comment>
<keyword evidence="6" id="KW-1185">Reference proteome</keyword>
<dbReference type="Pfam" id="PF05118">
    <property type="entry name" value="Asp_Arg_Hydrox"/>
    <property type="match status" value="1"/>
</dbReference>
<evidence type="ECO:0000313" key="6">
    <source>
        <dbReference type="Proteomes" id="UP001465331"/>
    </source>
</evidence>
<keyword evidence="2" id="KW-0223">Dioxygenase</keyword>
<evidence type="ECO:0000256" key="1">
    <source>
        <dbReference type="ARBA" id="ARBA00007730"/>
    </source>
</evidence>
<dbReference type="Gene3D" id="1.25.40.10">
    <property type="entry name" value="Tetratricopeptide repeat domain"/>
    <property type="match status" value="1"/>
</dbReference>
<dbReference type="PANTHER" id="PTHR46332">
    <property type="entry name" value="ASPARTATE BETA-HYDROXYLASE DOMAIN-CONTAINING PROTEIN 2"/>
    <property type="match status" value="1"/>
</dbReference>
<evidence type="ECO:0000256" key="3">
    <source>
        <dbReference type="ARBA" id="ARBA00023002"/>
    </source>
</evidence>
<accession>A0ABV2ADS9</accession>
<dbReference type="InterPro" id="IPR051821">
    <property type="entry name" value="Asp/Asn_beta-hydroxylase"/>
</dbReference>
<keyword evidence="3" id="KW-0560">Oxidoreductase</keyword>
<dbReference type="PANTHER" id="PTHR46332:SF5">
    <property type="entry name" value="ASPARTATE BETA-HYDROXYLASE DOMAIN CONTAINING 2"/>
    <property type="match status" value="1"/>
</dbReference>
<organism evidence="5 6">
    <name type="scientific">Sinimarinibacterium thermocellulolyticum</name>
    <dbReference type="NCBI Taxonomy" id="3170016"/>
    <lineage>
        <taxon>Bacteria</taxon>
        <taxon>Pseudomonadati</taxon>
        <taxon>Pseudomonadota</taxon>
        <taxon>Gammaproteobacteria</taxon>
        <taxon>Nevskiales</taxon>
        <taxon>Nevskiaceae</taxon>
        <taxon>Sinimarinibacterium</taxon>
    </lineage>
</organism>